<evidence type="ECO:0000313" key="3">
    <source>
        <dbReference type="Proteomes" id="UP000290189"/>
    </source>
</evidence>
<accession>A0A3P3Y4Q0</accession>
<gene>
    <name evidence="2" type="ORF">PLBR_LOCUS2382</name>
</gene>
<feature type="transmembrane region" description="Helical" evidence="1">
    <location>
        <begin position="216"/>
        <end position="237"/>
    </location>
</feature>
<keyword evidence="1" id="KW-1133">Transmembrane helix</keyword>
<keyword evidence="1" id="KW-0812">Transmembrane</keyword>
<proteinExistence type="predicted"/>
<dbReference type="EMBL" id="OVEO01000003">
    <property type="protein sequence ID" value="SPQ95167.1"/>
    <property type="molecule type" value="Genomic_DNA"/>
</dbReference>
<dbReference type="AlphaFoldDB" id="A0A3P3Y4Q0"/>
<feature type="transmembrane region" description="Helical" evidence="1">
    <location>
        <begin position="48"/>
        <end position="67"/>
    </location>
</feature>
<geneLocation type="mitochondrion" evidence="2"/>
<feature type="transmembrane region" description="Helical" evidence="1">
    <location>
        <begin position="12"/>
        <end position="36"/>
    </location>
</feature>
<feature type="transmembrane region" description="Helical" evidence="1">
    <location>
        <begin position="116"/>
        <end position="138"/>
    </location>
</feature>
<dbReference type="Proteomes" id="UP000290189">
    <property type="component" value="Unassembled WGS sequence"/>
</dbReference>
<protein>
    <recommendedName>
        <fullName evidence="4">G-protein coupled receptors family 1 profile domain-containing protein</fullName>
    </recommendedName>
</protein>
<name>A0A3P3Y4Q0_PLABS</name>
<evidence type="ECO:0000313" key="2">
    <source>
        <dbReference type="EMBL" id="SPQ95167.1"/>
    </source>
</evidence>
<keyword evidence="2" id="KW-0496">Mitochondrion</keyword>
<organism evidence="2 3">
    <name type="scientific">Plasmodiophora brassicae</name>
    <name type="common">Clubroot disease agent</name>
    <dbReference type="NCBI Taxonomy" id="37360"/>
    <lineage>
        <taxon>Eukaryota</taxon>
        <taxon>Sar</taxon>
        <taxon>Rhizaria</taxon>
        <taxon>Endomyxa</taxon>
        <taxon>Phytomyxea</taxon>
        <taxon>Plasmodiophorida</taxon>
        <taxon>Plasmodiophoridae</taxon>
        <taxon>Plasmodiophora</taxon>
    </lineage>
</organism>
<feature type="transmembrane region" description="Helical" evidence="1">
    <location>
        <begin position="243"/>
        <end position="265"/>
    </location>
</feature>
<reference evidence="2 3" key="1">
    <citation type="submission" date="2018-03" db="EMBL/GenBank/DDBJ databases">
        <authorList>
            <person name="Fogelqvist J."/>
        </authorList>
    </citation>
    <scope>NUCLEOTIDE SEQUENCE [LARGE SCALE GENOMIC DNA]</scope>
</reference>
<sequence length="303" mass="33460">MESEFVVQVASAVSAALVSVQFALLACVSVTVWRTGLRKANGVLRCQFAASLFATISSTSILLEYSVPWTPDMNPLWCELNGKATSFFYAWEFTFVLQFLLERLKCVQPDASESLFVKVMQLGIIGIIPVAFGIMPVIHGTMVFPGAVCILSGPTSVFALFDTASIVVSGILVSRFHWAVVEVSRRRRELQPMTNNTGYSPETLYRMAIKNAVSSIVALGCTVTTFTIYLVVNVAVVDWLTSWAILGELCGLIDMLVNVLVLFLCSTKWMPAEFRNFFGQYVERKSTPSQQVLVNRRVAPSPQ</sequence>
<evidence type="ECO:0008006" key="4">
    <source>
        <dbReference type="Google" id="ProtNLM"/>
    </source>
</evidence>
<feature type="transmembrane region" description="Helical" evidence="1">
    <location>
        <begin position="158"/>
        <end position="178"/>
    </location>
</feature>
<feature type="transmembrane region" description="Helical" evidence="1">
    <location>
        <begin position="87"/>
        <end position="104"/>
    </location>
</feature>
<evidence type="ECO:0000256" key="1">
    <source>
        <dbReference type="SAM" id="Phobius"/>
    </source>
</evidence>
<keyword evidence="1" id="KW-0472">Membrane</keyword>